<dbReference type="AlphaFoldDB" id="A0A9W9WN65"/>
<protein>
    <recommendedName>
        <fullName evidence="3">Zn(2)-C6 fungal-type domain-containing protein</fullName>
    </recommendedName>
</protein>
<keyword evidence="2" id="KW-1185">Reference proteome</keyword>
<organism evidence="1 2">
    <name type="scientific">Penicillium desertorum</name>
    <dbReference type="NCBI Taxonomy" id="1303715"/>
    <lineage>
        <taxon>Eukaryota</taxon>
        <taxon>Fungi</taxon>
        <taxon>Dikarya</taxon>
        <taxon>Ascomycota</taxon>
        <taxon>Pezizomycotina</taxon>
        <taxon>Eurotiomycetes</taxon>
        <taxon>Eurotiomycetidae</taxon>
        <taxon>Eurotiales</taxon>
        <taxon>Aspergillaceae</taxon>
        <taxon>Penicillium</taxon>
    </lineage>
</organism>
<gene>
    <name evidence="1" type="ORF">N7530_007873</name>
</gene>
<proteinExistence type="predicted"/>
<reference evidence="1" key="2">
    <citation type="journal article" date="2023" name="IMA Fungus">
        <title>Comparative genomic study of the Penicillium genus elucidates a diverse pangenome and 15 lateral gene transfer events.</title>
        <authorList>
            <person name="Petersen C."/>
            <person name="Sorensen T."/>
            <person name="Nielsen M.R."/>
            <person name="Sondergaard T.E."/>
            <person name="Sorensen J.L."/>
            <person name="Fitzpatrick D.A."/>
            <person name="Frisvad J.C."/>
            <person name="Nielsen K.L."/>
        </authorList>
    </citation>
    <scope>NUCLEOTIDE SEQUENCE</scope>
    <source>
        <strain evidence="1">IBT 17660</strain>
    </source>
</reference>
<name>A0A9W9WN65_9EURO</name>
<sequence length="62" mass="7141">MNDQMNDNVLRAIRCDKQLHCANCADAGVKCSRTRAQRPRRQSSYICTRRKIVNLGKDSFKV</sequence>
<evidence type="ECO:0000313" key="2">
    <source>
        <dbReference type="Proteomes" id="UP001147760"/>
    </source>
</evidence>
<dbReference type="EMBL" id="JAPWDO010000005">
    <property type="protein sequence ID" value="KAJ5470516.1"/>
    <property type="molecule type" value="Genomic_DNA"/>
</dbReference>
<dbReference type="Proteomes" id="UP001147760">
    <property type="component" value="Unassembled WGS sequence"/>
</dbReference>
<accession>A0A9W9WN65</accession>
<evidence type="ECO:0000313" key="1">
    <source>
        <dbReference type="EMBL" id="KAJ5470516.1"/>
    </source>
</evidence>
<evidence type="ECO:0008006" key="3">
    <source>
        <dbReference type="Google" id="ProtNLM"/>
    </source>
</evidence>
<reference evidence="1" key="1">
    <citation type="submission" date="2022-12" db="EMBL/GenBank/DDBJ databases">
        <authorList>
            <person name="Petersen C."/>
        </authorList>
    </citation>
    <scope>NUCLEOTIDE SEQUENCE</scope>
    <source>
        <strain evidence="1">IBT 17660</strain>
    </source>
</reference>
<comment type="caution">
    <text evidence="1">The sequence shown here is derived from an EMBL/GenBank/DDBJ whole genome shotgun (WGS) entry which is preliminary data.</text>
</comment>